<dbReference type="OMA" id="IWRARIF"/>
<evidence type="ECO:0000313" key="1">
    <source>
        <dbReference type="EMBL" id="CRH01774.1"/>
    </source>
</evidence>
<dbReference type="AlphaFoldDB" id="A0A1J1HED5"/>
<dbReference type="EMBL" id="LN835307">
    <property type="protein sequence ID" value="CRH01774.1"/>
    <property type="molecule type" value="Genomic_DNA"/>
</dbReference>
<evidence type="ECO:0000313" key="2">
    <source>
        <dbReference type="Proteomes" id="UP000220158"/>
    </source>
</evidence>
<dbReference type="VEuPathDB" id="PlasmoDB:PRELSG_1266900"/>
<dbReference type="Proteomes" id="UP000220158">
    <property type="component" value="Chromosome 12"/>
</dbReference>
<proteinExistence type="predicted"/>
<name>A0A1J1HED5_PLARL</name>
<keyword evidence="2" id="KW-1185">Reference proteome</keyword>
<accession>A0A1J1HED5</accession>
<sequence length="541" mass="65548">MSNKKKITFTIKHMKDYGRIRKKKKDLLVGKWNKNNFLNVSDETTNNYLNLEKLSRNKYIKSILYQKASCSLLKNVSKSNYAINNTNDFLLSLKNSLFHNPLNVASLYNLVYFYHNKNDIKSCLFYSFILHAILMKILRKYFYTNKIIDKKKNYLKYLLLITYRKQLKDRYKILFIKKIRRKWSIIPFLNDKVLLILLLENLHFLFLNNYKLFIIDKVIYYTRLMLNILKINKIHNYIKGSYFFLNSNLYFIKSSCFLLANLNEKKLINNRDDTEIISLVLYKKNGFSNNSYNDNKNTDNKTFNIMLVDENEIENLLNEKIINKVRKKDNEKIDNADFLIYKDNNKFHMKNILYYEKQFLSFIINEEEITKKIEKMDNLFIHPVVNVKYILVKINECVKFCLSNRLYQFLEQFLMWRARIFFHLRHFEECLSDTCKISLLNIYSEAKLDENDNSYSCFNLRILSLKYMNMLNILDLYLVNILKTDNKKVNKQKIEEIDIKKNKKTKYINEREHQYTWNRSLEDQNTLNFLKYNKKKIPFIF</sequence>
<dbReference type="KEGG" id="prel:PRELSG_1266900"/>
<protein>
    <submittedName>
        <fullName evidence="1">Uncharacterized protein</fullName>
    </submittedName>
</protein>
<dbReference type="RefSeq" id="XP_028534773.1">
    <property type="nucleotide sequence ID" value="XM_028678488.1"/>
</dbReference>
<dbReference type="GeneID" id="39737913"/>
<organism evidence="1 2">
    <name type="scientific">Plasmodium relictum</name>
    <dbReference type="NCBI Taxonomy" id="85471"/>
    <lineage>
        <taxon>Eukaryota</taxon>
        <taxon>Sar</taxon>
        <taxon>Alveolata</taxon>
        <taxon>Apicomplexa</taxon>
        <taxon>Aconoidasida</taxon>
        <taxon>Haemosporida</taxon>
        <taxon>Plasmodiidae</taxon>
        <taxon>Plasmodium</taxon>
        <taxon>Plasmodium (Haemamoeba)</taxon>
    </lineage>
</organism>
<dbReference type="OrthoDB" id="370548at2759"/>
<gene>
    <name evidence="1" type="ORF">PRELSG_1266900</name>
</gene>
<reference evidence="1 2" key="1">
    <citation type="submission" date="2015-04" db="EMBL/GenBank/DDBJ databases">
        <authorList>
            <consortium name="Pathogen Informatics"/>
        </authorList>
    </citation>
    <scope>NUCLEOTIDE SEQUENCE [LARGE SCALE GENOMIC DNA]</scope>
    <source>
        <strain evidence="1 2">SGS1</strain>
    </source>
</reference>